<organism evidence="2 3">
    <name type="scientific">Quillaja saponaria</name>
    <name type="common">Soap bark tree</name>
    <dbReference type="NCBI Taxonomy" id="32244"/>
    <lineage>
        <taxon>Eukaryota</taxon>
        <taxon>Viridiplantae</taxon>
        <taxon>Streptophyta</taxon>
        <taxon>Embryophyta</taxon>
        <taxon>Tracheophyta</taxon>
        <taxon>Spermatophyta</taxon>
        <taxon>Magnoliopsida</taxon>
        <taxon>eudicotyledons</taxon>
        <taxon>Gunneridae</taxon>
        <taxon>Pentapetalae</taxon>
        <taxon>rosids</taxon>
        <taxon>fabids</taxon>
        <taxon>Fabales</taxon>
        <taxon>Quillajaceae</taxon>
        <taxon>Quillaja</taxon>
    </lineage>
</organism>
<feature type="transmembrane region" description="Helical" evidence="1">
    <location>
        <begin position="95"/>
        <end position="117"/>
    </location>
</feature>
<dbReference type="Proteomes" id="UP001163823">
    <property type="component" value="Chromosome 9"/>
</dbReference>
<protein>
    <submittedName>
        <fullName evidence="2">Transmembrane protein</fullName>
    </submittedName>
</protein>
<feature type="transmembrane region" description="Helical" evidence="1">
    <location>
        <begin position="138"/>
        <end position="158"/>
    </location>
</feature>
<dbReference type="PANTHER" id="PTHR33133">
    <property type="entry name" value="OS08G0107100 PROTEIN-RELATED"/>
    <property type="match status" value="1"/>
</dbReference>
<reference evidence="2" key="1">
    <citation type="journal article" date="2023" name="Science">
        <title>Elucidation of the pathway for biosynthesis of saponin adjuvants from the soapbark tree.</title>
        <authorList>
            <person name="Reed J."/>
            <person name="Orme A."/>
            <person name="El-Demerdash A."/>
            <person name="Owen C."/>
            <person name="Martin L.B.B."/>
            <person name="Misra R.C."/>
            <person name="Kikuchi S."/>
            <person name="Rejzek M."/>
            <person name="Martin A.C."/>
            <person name="Harkess A."/>
            <person name="Leebens-Mack J."/>
            <person name="Louveau T."/>
            <person name="Stephenson M.J."/>
            <person name="Osbourn A."/>
        </authorList>
    </citation>
    <scope>NUCLEOTIDE SEQUENCE</scope>
    <source>
        <strain evidence="2">S10</strain>
    </source>
</reference>
<dbReference type="EMBL" id="JARAOO010000009">
    <property type="protein sequence ID" value="KAJ7955725.1"/>
    <property type="molecule type" value="Genomic_DNA"/>
</dbReference>
<evidence type="ECO:0000256" key="1">
    <source>
        <dbReference type="SAM" id="Phobius"/>
    </source>
</evidence>
<sequence length="315" mass="34843">MSEAQDIFCCFSPIKILFDSLKIFLRNKQIFFFIFALTTFPLSFLVVSLSISTHQLRSKIYHLEAIAHLASTRFEARHVWEESRGDAVSVLRTKALFFIPCYILSLIAAITAVNSTTSSFNGKRPNLQTAVTAVKLTWKRPVVTTILVYGIMLAYAAVTRTSLALTTASHGSRFLVQAIGSGVELYLMAVLSLGMVVSITEDRFGWEAIKVGSGLMAGRRFCGCVLSGLFVVLSNKIAWNLETMMDGEDSIVELSRSSPGSSTATNVLIEVQDKMGLIGLYGFAVLFSYVITTSFYCDCRRRNVIRELEDEADTV</sequence>
<gene>
    <name evidence="2" type="ORF">O6P43_022265</name>
</gene>
<feature type="transmembrane region" description="Helical" evidence="1">
    <location>
        <begin position="30"/>
        <end position="51"/>
    </location>
</feature>
<keyword evidence="1" id="KW-0472">Membrane</keyword>
<dbReference type="KEGG" id="qsa:O6P43_022265"/>
<feature type="transmembrane region" description="Helical" evidence="1">
    <location>
        <begin position="278"/>
        <end position="297"/>
    </location>
</feature>
<comment type="caution">
    <text evidence="2">The sequence shown here is derived from an EMBL/GenBank/DDBJ whole genome shotgun (WGS) entry which is preliminary data.</text>
</comment>
<accession>A0AAD7PI87</accession>
<keyword evidence="1" id="KW-1133">Transmembrane helix</keyword>
<dbReference type="PANTHER" id="PTHR33133:SF21">
    <property type="entry name" value="TRANSMEMBRANE PROTEIN"/>
    <property type="match status" value="1"/>
</dbReference>
<feature type="transmembrane region" description="Helical" evidence="1">
    <location>
        <begin position="221"/>
        <end position="239"/>
    </location>
</feature>
<proteinExistence type="predicted"/>
<keyword evidence="1 2" id="KW-0812">Transmembrane</keyword>
<feature type="transmembrane region" description="Helical" evidence="1">
    <location>
        <begin position="178"/>
        <end position="200"/>
    </location>
</feature>
<evidence type="ECO:0000313" key="2">
    <source>
        <dbReference type="EMBL" id="KAJ7955725.1"/>
    </source>
</evidence>
<evidence type="ECO:0000313" key="3">
    <source>
        <dbReference type="Proteomes" id="UP001163823"/>
    </source>
</evidence>
<dbReference type="AlphaFoldDB" id="A0AAD7PI87"/>
<keyword evidence="3" id="KW-1185">Reference proteome</keyword>
<name>A0AAD7PI87_QUISA</name>